<dbReference type="SMART" id="SM00423">
    <property type="entry name" value="PSI"/>
    <property type="match status" value="1"/>
</dbReference>
<comment type="caution">
    <text evidence="24">The sequence shown here is derived from an EMBL/GenBank/DDBJ whole genome shotgun (WGS) entry which is preliminary data.</text>
</comment>
<dbReference type="InterPro" id="IPR014836">
    <property type="entry name" value="Integrin_bsu_cyt_dom"/>
</dbReference>
<feature type="disulfide bond" evidence="17">
    <location>
        <begin position="442"/>
        <end position="454"/>
    </location>
</feature>
<dbReference type="InterPro" id="IPR036349">
    <property type="entry name" value="Integrin_bsu_tail_dom_sf"/>
</dbReference>
<evidence type="ECO:0000256" key="9">
    <source>
        <dbReference type="ARBA" id="ARBA00022837"/>
    </source>
</evidence>
<evidence type="ECO:0000256" key="10">
    <source>
        <dbReference type="ARBA" id="ARBA00022842"/>
    </source>
</evidence>
<feature type="disulfide bond" evidence="17">
    <location>
        <begin position="503"/>
        <end position="507"/>
    </location>
</feature>
<organism evidence="24 25">
    <name type="scientific">Pocillopora damicornis</name>
    <name type="common">Cauliflower coral</name>
    <name type="synonym">Millepora damicornis</name>
    <dbReference type="NCBI Taxonomy" id="46731"/>
    <lineage>
        <taxon>Eukaryota</taxon>
        <taxon>Metazoa</taxon>
        <taxon>Cnidaria</taxon>
        <taxon>Anthozoa</taxon>
        <taxon>Hexacorallia</taxon>
        <taxon>Scleractinia</taxon>
        <taxon>Astrocoeniina</taxon>
        <taxon>Pocilloporidae</taxon>
        <taxon>Pocillopora</taxon>
    </lineage>
</organism>
<dbReference type="Gene3D" id="3.40.50.410">
    <property type="entry name" value="von Willebrand factor, type A domain"/>
    <property type="match status" value="1"/>
</dbReference>
<dbReference type="Pfam" id="PF17205">
    <property type="entry name" value="PSI_integrin"/>
    <property type="match status" value="1"/>
</dbReference>
<evidence type="ECO:0000256" key="4">
    <source>
        <dbReference type="ARBA" id="ARBA00022536"/>
    </source>
</evidence>
<dbReference type="Pfam" id="PF00362">
    <property type="entry name" value="Integrin_beta"/>
    <property type="match status" value="1"/>
</dbReference>
<dbReference type="SMART" id="SM00187">
    <property type="entry name" value="INB"/>
    <property type="match status" value="1"/>
</dbReference>
<evidence type="ECO:0000256" key="18">
    <source>
        <dbReference type="RuleBase" id="RU000633"/>
    </source>
</evidence>
<protein>
    <recommendedName>
        <fullName evidence="18">Integrin beta</fullName>
    </recommendedName>
</protein>
<keyword evidence="25" id="KW-1185">Reference proteome</keyword>
<dbReference type="InterPro" id="IPR036465">
    <property type="entry name" value="vWFA_dom_sf"/>
</dbReference>
<feature type="disulfide bond" evidence="17">
    <location>
        <begin position="292"/>
        <end position="335"/>
    </location>
</feature>
<feature type="disulfide bond" evidence="17">
    <location>
        <begin position="697"/>
        <end position="706"/>
    </location>
</feature>
<sequence length="857" mass="94412">MAIIPIFGVKECIAHFLSGRREWIEFDIEHLVELVSIDSSDIKDRTKVICVKMEEGSRFILYFVLFTIIVGHVCSQGADNCRSRTTCRECIGVARCAWCSQVNFGQSRCDTQDNLVNSGCPVSNISNPGSKFNNEEDSTVGPKVQVQPQRIKVNLRSGVATTVRLTVRPAENYPVDLYYLMDMSNSMKDDLGKLTALATTIADSMNNITKNSKLGFGSFVDKTVSPFIRVETKLPCITSDKVTCVPTYGYRHILSLVDDAPLFAQKIKDQVISGNLDAPEGGFDALMQVAACEKEIGWGANGTSRRLVVFVSDAPFHIAGDGKLGGIVTPNDGKCHLKNDVQGDYDFYSKSNEMDYPSLAQLHDRLQQSNIIPIFAVVKDVSSLYQSVASMWSDLGAVSGELAVDSGNIVDLIARKYEEIVSSVSLVFNAPEKVSVTVKANCGPNAVNDQIQRCSNVKIGEKVYFDVSVTLQQCPEAGAAQQSSFTIRVPGFGAVELDLNYVCECDCGKPSMAEENSTKCTEGNGTFACGQCDCNKGRYGEFCQCDTPFDKSKDQSKCKSSNSTDELPCSGNGECACGKCVCKAEQGKRFYGDLCQCNDFSCPEDKGQLCGGPDRGVCRCRKCQCKPKYHGANCDKKNCTYFPPETQCKKDADSEICGGSERGECKPDDENCYKCVCKSAYDGTYCEKCPNCEDGMCSRNEDCALCATFEGQSLEQCKKINRCEANVLEVQVVDNIEKKTDEGLYRCEGEVDGCTYYFTTQTEENSERFVLFVQKEKVSCPEEAPILPIVLGVIGGILLLGLIILIVVKAFVTMVDRIEYQKFERERMHSRWTKEKNPLYQAAKTTFENPTYAGGRQ</sequence>
<dbReference type="SUPFAM" id="SSF57196">
    <property type="entry name" value="EGF/Laminin"/>
    <property type="match status" value="1"/>
</dbReference>
<keyword evidence="10" id="KW-0460">Magnesium</keyword>
<feature type="domain" description="PSI" evidence="21">
    <location>
        <begin position="80"/>
        <end position="121"/>
    </location>
</feature>
<feature type="disulfide bond" evidence="17">
    <location>
        <begin position="520"/>
        <end position="532"/>
    </location>
</feature>
<feature type="disulfide bond" evidence="17">
    <location>
        <begin position="87"/>
        <end position="96"/>
    </location>
</feature>
<dbReference type="InterPro" id="IPR057243">
    <property type="entry name" value="Integrin_I-EGF_CS"/>
</dbReference>
<dbReference type="SUPFAM" id="SSF103575">
    <property type="entry name" value="Plexin repeat"/>
    <property type="match status" value="1"/>
</dbReference>
<dbReference type="Gene3D" id="2.10.25.10">
    <property type="entry name" value="Laminin"/>
    <property type="match status" value="3"/>
</dbReference>
<dbReference type="Gene3D" id="2.60.40.1510">
    <property type="entry name" value="ntegrin, alpha v. Chain A, domain 3"/>
    <property type="match status" value="1"/>
</dbReference>
<feature type="disulfide bond" evidence="17">
    <location>
        <begin position="534"/>
        <end position="543"/>
    </location>
</feature>
<dbReference type="PANTHER" id="PTHR10082">
    <property type="entry name" value="INTEGRIN BETA SUBUNIT"/>
    <property type="match status" value="1"/>
</dbReference>
<dbReference type="InterPro" id="IPR016201">
    <property type="entry name" value="PSI"/>
</dbReference>
<dbReference type="GO" id="GO:0098609">
    <property type="term" value="P:cell-cell adhesion"/>
    <property type="evidence" value="ECO:0007669"/>
    <property type="project" value="TreeGrafter"/>
</dbReference>
<dbReference type="GO" id="GO:0007160">
    <property type="term" value="P:cell-matrix adhesion"/>
    <property type="evidence" value="ECO:0007669"/>
    <property type="project" value="TreeGrafter"/>
</dbReference>
<keyword evidence="7" id="KW-0732">Signal</keyword>
<keyword evidence="13 18" id="KW-0401">Integrin</keyword>
<dbReference type="InterPro" id="IPR015812">
    <property type="entry name" value="Integrin_bsu"/>
</dbReference>
<dbReference type="SUPFAM" id="SSF53300">
    <property type="entry name" value="vWA-like"/>
    <property type="match status" value="1"/>
</dbReference>
<keyword evidence="9" id="KW-0106">Calcium</keyword>
<evidence type="ECO:0000256" key="13">
    <source>
        <dbReference type="ARBA" id="ARBA00023037"/>
    </source>
</evidence>
<keyword evidence="8" id="KW-0677">Repeat</keyword>
<dbReference type="GO" id="GO:0008305">
    <property type="term" value="C:integrin complex"/>
    <property type="evidence" value="ECO:0007669"/>
    <property type="project" value="TreeGrafter"/>
</dbReference>
<feature type="disulfide bond" evidence="17">
    <location>
        <begin position="703"/>
        <end position="780"/>
    </location>
</feature>
<feature type="disulfide bond" evidence="17">
    <location>
        <begin position="618"/>
        <end position="623"/>
    </location>
</feature>
<dbReference type="EMBL" id="RCHS01002239">
    <property type="protein sequence ID" value="RMX48839.1"/>
    <property type="molecule type" value="Genomic_DNA"/>
</dbReference>
<proteinExistence type="inferred from homology"/>
<evidence type="ECO:0000256" key="12">
    <source>
        <dbReference type="ARBA" id="ARBA00022989"/>
    </source>
</evidence>
<evidence type="ECO:0000313" key="25">
    <source>
        <dbReference type="Proteomes" id="UP000275408"/>
    </source>
</evidence>
<dbReference type="InterPro" id="IPR032695">
    <property type="entry name" value="Integrin_dom_sf"/>
</dbReference>
<reference evidence="24 25" key="1">
    <citation type="journal article" date="2018" name="Sci. Rep.">
        <title>Comparative analysis of the Pocillopora damicornis genome highlights role of immune system in coral evolution.</title>
        <authorList>
            <person name="Cunning R."/>
            <person name="Bay R.A."/>
            <person name="Gillette P."/>
            <person name="Baker A.C."/>
            <person name="Traylor-Knowles N."/>
        </authorList>
    </citation>
    <scope>NUCLEOTIDE SEQUENCE [LARGE SCALE GENOMIC DNA]</scope>
    <source>
        <strain evidence="24">RSMAS</strain>
        <tissue evidence="24">Whole animal</tissue>
    </source>
</reference>
<comment type="similarity">
    <text evidence="2 18">Belongs to the integrin beta chain family.</text>
</comment>
<dbReference type="OrthoDB" id="5956021at2759"/>
<evidence type="ECO:0000256" key="6">
    <source>
        <dbReference type="ARBA" id="ARBA00022723"/>
    </source>
</evidence>
<keyword evidence="16" id="KW-0325">Glycoprotein</keyword>
<dbReference type="InterPro" id="IPR057073">
    <property type="entry name" value="EGF_integrin_2"/>
</dbReference>
<feature type="transmembrane region" description="Helical" evidence="19">
    <location>
        <begin position="786"/>
        <end position="812"/>
    </location>
</feature>
<feature type="disulfide bond" evidence="17">
    <location>
        <begin position="620"/>
        <end position="657"/>
    </location>
</feature>
<dbReference type="PROSITE" id="PS00243">
    <property type="entry name" value="I_EGF_1"/>
    <property type="match status" value="2"/>
</dbReference>
<evidence type="ECO:0000259" key="20">
    <source>
        <dbReference type="SMART" id="SM00187"/>
    </source>
</evidence>
<evidence type="ECO:0000259" key="22">
    <source>
        <dbReference type="SMART" id="SM01241"/>
    </source>
</evidence>
<evidence type="ECO:0000256" key="16">
    <source>
        <dbReference type="ARBA" id="ARBA00023180"/>
    </source>
</evidence>
<feature type="disulfide bond" evidence="17">
    <location>
        <begin position="529"/>
        <end position="569"/>
    </location>
</feature>
<dbReference type="FunFam" id="3.40.50.410:FF:000002">
    <property type="entry name" value="Integrin beta"/>
    <property type="match status" value="1"/>
</dbReference>
<feature type="domain" description="Integrin beta subunit cytoplasmic" evidence="22">
    <location>
        <begin position="809"/>
        <end position="855"/>
    </location>
</feature>
<dbReference type="SUPFAM" id="SSF69179">
    <property type="entry name" value="Integrin domains"/>
    <property type="match status" value="1"/>
</dbReference>
<comment type="subcellular location">
    <subcellularLocation>
        <location evidence="1 18">Cell membrane</location>
        <topology evidence="1 18">Single-pass type I membrane protein</topology>
    </subcellularLocation>
</comment>
<dbReference type="GO" id="GO:0007229">
    <property type="term" value="P:integrin-mediated signaling pathway"/>
    <property type="evidence" value="ECO:0007669"/>
    <property type="project" value="UniProtKB-KW"/>
</dbReference>
<feature type="disulfide bond" evidence="17">
    <location>
        <begin position="99"/>
        <end position="109"/>
    </location>
</feature>
<keyword evidence="5 18" id="KW-0812">Transmembrane</keyword>
<dbReference type="SMART" id="SM01241">
    <property type="entry name" value="Integrin_b_cyt"/>
    <property type="match status" value="1"/>
</dbReference>
<feature type="disulfide bond" evidence="17">
    <location>
        <begin position="597"/>
        <end position="602"/>
    </location>
</feature>
<evidence type="ECO:0000259" key="23">
    <source>
        <dbReference type="SMART" id="SM01242"/>
    </source>
</evidence>
<evidence type="ECO:0000256" key="5">
    <source>
        <dbReference type="ARBA" id="ARBA00022692"/>
    </source>
</evidence>
<feature type="disulfide bond" evidence="17">
    <location>
        <begin position="577"/>
        <end position="610"/>
    </location>
</feature>
<dbReference type="PROSITE" id="PS52047">
    <property type="entry name" value="I_EGF_2"/>
    <property type="match status" value="1"/>
</dbReference>
<dbReference type="SMART" id="SM01242">
    <property type="entry name" value="Integrin_B_tail"/>
    <property type="match status" value="1"/>
</dbReference>
<keyword evidence="6" id="KW-0479">Metal-binding</keyword>
<evidence type="ECO:0000256" key="19">
    <source>
        <dbReference type="SAM" id="Phobius"/>
    </source>
</evidence>
<keyword evidence="11 18" id="KW-0130">Cell adhesion</keyword>
<keyword evidence="12 19" id="KW-1133">Transmembrane helix</keyword>
<dbReference type="Gene3D" id="3.30.1680.10">
    <property type="entry name" value="ligand-binding face of the semaphorins, domain 2"/>
    <property type="match status" value="1"/>
</dbReference>
<dbReference type="FunFam" id="2.10.25.10:FF:000098">
    <property type="entry name" value="Integrin beta"/>
    <property type="match status" value="1"/>
</dbReference>
<keyword evidence="15 17" id="KW-1015">Disulfide bond</keyword>
<evidence type="ECO:0000256" key="8">
    <source>
        <dbReference type="ARBA" id="ARBA00022737"/>
    </source>
</evidence>
<evidence type="ECO:0000256" key="1">
    <source>
        <dbReference type="ARBA" id="ARBA00004251"/>
    </source>
</evidence>
<keyword evidence="4" id="KW-0245">EGF-like domain</keyword>
<feature type="disulfide bond" evidence="17">
    <location>
        <begin position="575"/>
        <end position="580"/>
    </location>
</feature>
<keyword evidence="14 19" id="KW-0472">Membrane</keyword>
<dbReference type="PIRSF" id="PIRSF002512">
    <property type="entry name" value="Integrin_B"/>
    <property type="match status" value="1"/>
</dbReference>
<gene>
    <name evidence="24" type="ORF">pdam_00001495</name>
</gene>
<keyword evidence="3" id="KW-1003">Cell membrane</keyword>
<evidence type="ECO:0000256" key="11">
    <source>
        <dbReference type="ARBA" id="ARBA00022889"/>
    </source>
</evidence>
<evidence type="ECO:0000256" key="15">
    <source>
        <dbReference type="ARBA" id="ARBA00023157"/>
    </source>
</evidence>
<feature type="disulfide bond" evidence="17">
    <location>
        <begin position="90"/>
        <end position="120"/>
    </location>
</feature>
<dbReference type="InterPro" id="IPR012896">
    <property type="entry name" value="Integrin_bsu_tail"/>
</dbReference>
<dbReference type="Pfam" id="PF23105">
    <property type="entry name" value="EGF_integrin"/>
    <property type="match status" value="1"/>
</dbReference>
<dbReference type="GO" id="GO:0009986">
    <property type="term" value="C:cell surface"/>
    <property type="evidence" value="ECO:0007669"/>
    <property type="project" value="TreeGrafter"/>
</dbReference>
<dbReference type="InterPro" id="IPR033760">
    <property type="entry name" value="Integrin_beta_N"/>
</dbReference>
<feature type="domain" description="Integrin beta subunit VWA" evidence="20">
    <location>
        <begin position="86"/>
        <end position="505"/>
    </location>
</feature>
<evidence type="ECO:0000259" key="21">
    <source>
        <dbReference type="SMART" id="SM00423"/>
    </source>
</evidence>
<dbReference type="GO" id="GO:0005925">
    <property type="term" value="C:focal adhesion"/>
    <property type="evidence" value="ECO:0007669"/>
    <property type="project" value="TreeGrafter"/>
</dbReference>
<feature type="disulfide bond" evidence="17">
    <location>
        <begin position="625"/>
        <end position="634"/>
    </location>
</feature>
<evidence type="ECO:0000256" key="14">
    <source>
        <dbReference type="ARBA" id="ARBA00023136"/>
    </source>
</evidence>
<dbReference type="PRINTS" id="PR01186">
    <property type="entry name" value="INTEGRINB"/>
</dbReference>
<dbReference type="Gene3D" id="1.20.5.100">
    <property type="entry name" value="Cytochrome c1, transmembrane anchor, C-terminal"/>
    <property type="match status" value="1"/>
</dbReference>
<dbReference type="GO" id="GO:0005178">
    <property type="term" value="F:integrin binding"/>
    <property type="evidence" value="ECO:0007669"/>
    <property type="project" value="TreeGrafter"/>
</dbReference>
<evidence type="ECO:0000256" key="7">
    <source>
        <dbReference type="ARBA" id="ARBA00022729"/>
    </source>
</evidence>
<dbReference type="Pfam" id="PF08725">
    <property type="entry name" value="Integrin_b_cyt"/>
    <property type="match status" value="1"/>
</dbReference>
<dbReference type="Pfam" id="PF18372">
    <property type="entry name" value="I-EGF_1"/>
    <property type="match status" value="1"/>
</dbReference>
<evidence type="ECO:0000256" key="2">
    <source>
        <dbReference type="ARBA" id="ARBA00007449"/>
    </source>
</evidence>
<accession>A0A3M6U5J8</accession>
<dbReference type="Proteomes" id="UP000275408">
    <property type="component" value="Unassembled WGS sequence"/>
</dbReference>
<feature type="disulfide bond" evidence="17">
    <location>
        <begin position="672"/>
        <end position="686"/>
    </location>
</feature>
<dbReference type="PANTHER" id="PTHR10082:SF60">
    <property type="entry name" value="INTEGRIN BETA-PS"/>
    <property type="match status" value="1"/>
</dbReference>
<feature type="disulfide bond" evidence="17">
    <location>
        <begin position="236"/>
        <end position="244"/>
    </location>
</feature>
<dbReference type="GO" id="GO:0016477">
    <property type="term" value="P:cell migration"/>
    <property type="evidence" value="ECO:0007669"/>
    <property type="project" value="TreeGrafter"/>
</dbReference>
<dbReference type="InterPro" id="IPR002369">
    <property type="entry name" value="Integrin_bsu_VWA"/>
</dbReference>
<dbReference type="AlphaFoldDB" id="A0A3M6U5J8"/>
<dbReference type="GO" id="GO:0033627">
    <property type="term" value="P:cell adhesion mediated by integrin"/>
    <property type="evidence" value="ECO:0007669"/>
    <property type="project" value="TreeGrafter"/>
</dbReference>
<dbReference type="STRING" id="46731.A0A3M6U5J8"/>
<evidence type="ECO:0000256" key="3">
    <source>
        <dbReference type="ARBA" id="ARBA00022475"/>
    </source>
</evidence>
<feature type="disulfide bond" evidence="17">
    <location>
        <begin position="582"/>
        <end position="595"/>
    </location>
</feature>
<evidence type="ECO:0000256" key="17">
    <source>
        <dbReference type="PIRSR" id="PIRSR002512-1"/>
    </source>
</evidence>
<evidence type="ECO:0000313" key="24">
    <source>
        <dbReference type="EMBL" id="RMX48839.1"/>
    </source>
</evidence>
<feature type="domain" description="Integrin beta subunit tail" evidence="23">
    <location>
        <begin position="697"/>
        <end position="785"/>
    </location>
</feature>
<name>A0A3M6U5J8_POCDA</name>
<dbReference type="InterPro" id="IPR040622">
    <property type="entry name" value="EGF_integrin_1"/>
</dbReference>
<dbReference type="SUPFAM" id="SSF69687">
    <property type="entry name" value="Integrin beta tail domain"/>
    <property type="match status" value="1"/>
</dbReference>
<dbReference type="GO" id="GO:0046872">
    <property type="term" value="F:metal ion binding"/>
    <property type="evidence" value="ECO:0007669"/>
    <property type="project" value="UniProtKB-KW"/>
</dbReference>